<protein>
    <submittedName>
        <fullName evidence="5">Por secretion system C-terminal sorting domain-containing protein</fullName>
    </submittedName>
</protein>
<dbReference type="InterPro" id="IPR011628">
    <property type="entry name" value="Cleaved_adhesin"/>
</dbReference>
<dbReference type="NCBIfam" id="NF038128">
    <property type="entry name" value="choice_anch_J"/>
    <property type="match status" value="1"/>
</dbReference>
<sequence>MMKKILFLGALVSVISQTKAQSIVFNETFETSTTAGVPVGWTATDLDGDGNSWVADDEPGITDPMGFSGKVALCVEDTPNDLLGSPSINLPVGTLNLTYQIGSYTGNGAVPFNNHYAVYILPVATPYSAAAVPVLEESLSAGDTALNKTINLSSYAGQNVRIYFRFFDSGIRVLILDNVKVTQTVLGTSEADNNPQVGIYPNPATDYITIKSNSKLTNVEVYDAAGRKMIAPLNIDKIDVKSLQPGNYIMKVETSKGINTTKFIKK</sequence>
<dbReference type="InterPro" id="IPR026444">
    <property type="entry name" value="Secre_tail"/>
</dbReference>
<gene>
    <name evidence="5" type="ORF">SAMN05421664_3437</name>
</gene>
<dbReference type="OrthoDB" id="957862at2"/>
<keyword evidence="6" id="KW-1185">Reference proteome</keyword>
<dbReference type="Proteomes" id="UP000199627">
    <property type="component" value="Unassembled WGS sequence"/>
</dbReference>
<evidence type="ECO:0000313" key="5">
    <source>
        <dbReference type="EMBL" id="SDR07955.1"/>
    </source>
</evidence>
<proteinExistence type="predicted"/>
<dbReference type="Gene3D" id="2.60.120.200">
    <property type="match status" value="1"/>
</dbReference>
<dbReference type="NCBIfam" id="TIGR04183">
    <property type="entry name" value="Por_Secre_tail"/>
    <property type="match status" value="1"/>
</dbReference>
<dbReference type="AlphaFoldDB" id="A0A1H1G4F8"/>
<dbReference type="STRING" id="311333.SAMN05421664_3437"/>
<keyword evidence="1 2" id="KW-0732">Signal</keyword>
<name>A0A1H1G4F8_9FLAO</name>
<feature type="chain" id="PRO_5011444644" evidence="2">
    <location>
        <begin position="21"/>
        <end position="266"/>
    </location>
</feature>
<feature type="domain" description="Cleaved adhesin" evidence="3">
    <location>
        <begin position="27"/>
        <end position="152"/>
    </location>
</feature>
<evidence type="ECO:0000256" key="2">
    <source>
        <dbReference type="SAM" id="SignalP"/>
    </source>
</evidence>
<feature type="domain" description="Secretion system C-terminal sorting" evidence="4">
    <location>
        <begin position="199"/>
        <end position="264"/>
    </location>
</feature>
<evidence type="ECO:0000256" key="1">
    <source>
        <dbReference type="ARBA" id="ARBA00022729"/>
    </source>
</evidence>
<accession>A0A1H1G4F8</accession>
<dbReference type="Pfam" id="PF07675">
    <property type="entry name" value="Cleaved_Adhesin"/>
    <property type="match status" value="1"/>
</dbReference>
<evidence type="ECO:0000259" key="3">
    <source>
        <dbReference type="Pfam" id="PF07675"/>
    </source>
</evidence>
<dbReference type="EMBL" id="FNKL01000004">
    <property type="protein sequence ID" value="SDR07955.1"/>
    <property type="molecule type" value="Genomic_DNA"/>
</dbReference>
<feature type="signal peptide" evidence="2">
    <location>
        <begin position="1"/>
        <end position="20"/>
    </location>
</feature>
<evidence type="ECO:0000313" key="6">
    <source>
        <dbReference type="Proteomes" id="UP000199627"/>
    </source>
</evidence>
<dbReference type="Pfam" id="PF18962">
    <property type="entry name" value="Por_Secre_tail"/>
    <property type="match status" value="1"/>
</dbReference>
<reference evidence="6" key="1">
    <citation type="submission" date="2016-10" db="EMBL/GenBank/DDBJ databases">
        <authorList>
            <person name="Varghese N."/>
            <person name="Submissions S."/>
        </authorList>
    </citation>
    <scope>NUCLEOTIDE SEQUENCE [LARGE SCALE GENOMIC DNA]</scope>
    <source>
        <strain evidence="6">DSM 17072</strain>
    </source>
</reference>
<organism evidence="5 6">
    <name type="scientific">Chryseobacterium soldanellicola</name>
    <dbReference type="NCBI Taxonomy" id="311333"/>
    <lineage>
        <taxon>Bacteria</taxon>
        <taxon>Pseudomonadati</taxon>
        <taxon>Bacteroidota</taxon>
        <taxon>Flavobacteriia</taxon>
        <taxon>Flavobacteriales</taxon>
        <taxon>Weeksellaceae</taxon>
        <taxon>Chryseobacterium group</taxon>
        <taxon>Chryseobacterium</taxon>
    </lineage>
</organism>
<evidence type="ECO:0000259" key="4">
    <source>
        <dbReference type="Pfam" id="PF18962"/>
    </source>
</evidence>